<feature type="domain" description="C2" evidence="4">
    <location>
        <begin position="349"/>
        <end position="467"/>
    </location>
</feature>
<dbReference type="EMBL" id="JNBS01001060">
    <property type="protein sequence ID" value="OQS02892.1"/>
    <property type="molecule type" value="Genomic_DNA"/>
</dbReference>
<dbReference type="InterPro" id="IPR000719">
    <property type="entry name" value="Prot_kinase_dom"/>
</dbReference>
<organism evidence="6 7">
    <name type="scientific">Thraustotheca clavata</name>
    <dbReference type="NCBI Taxonomy" id="74557"/>
    <lineage>
        <taxon>Eukaryota</taxon>
        <taxon>Sar</taxon>
        <taxon>Stramenopiles</taxon>
        <taxon>Oomycota</taxon>
        <taxon>Saprolegniomycetes</taxon>
        <taxon>Saprolegniales</taxon>
        <taxon>Achlyaceae</taxon>
        <taxon>Thraustotheca</taxon>
    </lineage>
</organism>
<keyword evidence="1" id="KW-0547">Nucleotide-binding</keyword>
<feature type="domain" description="Protein kinase" evidence="5">
    <location>
        <begin position="80"/>
        <end position="355"/>
    </location>
</feature>
<protein>
    <submittedName>
        <fullName evidence="6">Kinase</fullName>
    </submittedName>
</protein>
<keyword evidence="7" id="KW-1185">Reference proteome</keyword>
<evidence type="ECO:0000313" key="6">
    <source>
        <dbReference type="EMBL" id="OQS02892.1"/>
    </source>
</evidence>
<dbReference type="GO" id="GO:0004674">
    <property type="term" value="F:protein serine/threonine kinase activity"/>
    <property type="evidence" value="ECO:0007669"/>
    <property type="project" value="TreeGrafter"/>
</dbReference>
<dbReference type="AlphaFoldDB" id="A0A1V9ZXZ2"/>
<dbReference type="InterPro" id="IPR000008">
    <property type="entry name" value="C2_dom"/>
</dbReference>
<dbReference type="GO" id="GO:0005524">
    <property type="term" value="F:ATP binding"/>
    <property type="evidence" value="ECO:0007669"/>
    <property type="project" value="UniProtKB-KW"/>
</dbReference>
<evidence type="ECO:0000259" key="4">
    <source>
        <dbReference type="PROSITE" id="PS50004"/>
    </source>
</evidence>
<sequence length="531" mass="60048">MEALPSDKERLKILVQRCKLSSGSAVQIQAALDEANKKHQNEIEKYQEKLKVLSWELNMLKESIEDAKPCPVNTVEATNFSSSDSLVQSNIYHLYRGVLQNKDVVRKNLSNNIFCNEESKYCALKKLKSSFRLVPRLNGDNSDCILKPTAVSGYGTENLAVYTEYMEHGDLISRMEDKTLPPLNNYTKLEIALRVIKAIVDIHAMNLLHRDINPSHVLLDKKDFAKLSGLSNVRELAEMMTSNVGLKRYAAPETFEDDANVSKYTEKADIYSFGLLLVFLFTGNAPFSDVVDKQKNPINDLNLMGRIMSKEVDTSKHPATPFTELDTLICNCTIMDSEHRPSATEVMNQIKKLVFERLPAPLTNFPVINAIVTVVNAREIHNGDTFGHQDVRCNLQINSARKQTRFHQNGGVNPVWNQLFEFNDVHLMNDVINFNLRKSGLIWTGDLGCTLLKLQNTIETQSHSLQVNYQGREKGTLTVNVQLIGDVRGWLQHYIVNIGTYFAKLGSKQTNQSLELAPKLERAQEIFARMS</sequence>
<dbReference type="InterPro" id="IPR051681">
    <property type="entry name" value="Ser/Thr_Kinases-Pseudokinases"/>
</dbReference>
<evidence type="ECO:0000256" key="1">
    <source>
        <dbReference type="ARBA" id="ARBA00022741"/>
    </source>
</evidence>
<keyword evidence="6" id="KW-0808">Transferase</keyword>
<comment type="caution">
    <text evidence="6">The sequence shown here is derived from an EMBL/GenBank/DDBJ whole genome shotgun (WGS) entry which is preliminary data.</text>
</comment>
<dbReference type="InterPro" id="IPR035892">
    <property type="entry name" value="C2_domain_sf"/>
</dbReference>
<name>A0A1V9ZXZ2_9STRA</name>
<dbReference type="SUPFAM" id="SSF49562">
    <property type="entry name" value="C2 domain (Calcium/lipid-binding domain, CaLB)"/>
    <property type="match status" value="1"/>
</dbReference>
<dbReference type="STRING" id="74557.A0A1V9ZXZ2"/>
<keyword evidence="2" id="KW-0067">ATP-binding</keyword>
<dbReference type="PANTHER" id="PTHR44329">
    <property type="entry name" value="SERINE/THREONINE-PROTEIN KINASE TNNI3K-RELATED"/>
    <property type="match status" value="1"/>
</dbReference>
<evidence type="ECO:0000256" key="3">
    <source>
        <dbReference type="SAM" id="Coils"/>
    </source>
</evidence>
<keyword evidence="3" id="KW-0175">Coiled coil</keyword>
<dbReference type="Gene3D" id="2.60.40.150">
    <property type="entry name" value="C2 domain"/>
    <property type="match status" value="1"/>
</dbReference>
<dbReference type="PROSITE" id="PS50011">
    <property type="entry name" value="PROTEIN_KINASE_DOM"/>
    <property type="match status" value="1"/>
</dbReference>
<proteinExistence type="predicted"/>
<evidence type="ECO:0000259" key="5">
    <source>
        <dbReference type="PROSITE" id="PS50011"/>
    </source>
</evidence>
<accession>A0A1V9ZXZ2</accession>
<gene>
    <name evidence="6" type="ORF">THRCLA_04785</name>
</gene>
<dbReference type="Pfam" id="PF00168">
    <property type="entry name" value="C2"/>
    <property type="match status" value="1"/>
</dbReference>
<dbReference type="PANTHER" id="PTHR44329:SF298">
    <property type="entry name" value="MIXED LINEAGE KINASE DOMAIN-LIKE PROTEIN"/>
    <property type="match status" value="1"/>
</dbReference>
<dbReference type="Pfam" id="PF00069">
    <property type="entry name" value="Pkinase"/>
    <property type="match status" value="1"/>
</dbReference>
<dbReference type="SUPFAM" id="SSF56112">
    <property type="entry name" value="Protein kinase-like (PK-like)"/>
    <property type="match status" value="1"/>
</dbReference>
<dbReference type="OrthoDB" id="4062651at2759"/>
<dbReference type="InterPro" id="IPR011009">
    <property type="entry name" value="Kinase-like_dom_sf"/>
</dbReference>
<feature type="coiled-coil region" evidence="3">
    <location>
        <begin position="25"/>
        <end position="63"/>
    </location>
</feature>
<keyword evidence="6" id="KW-0418">Kinase</keyword>
<evidence type="ECO:0000256" key="2">
    <source>
        <dbReference type="ARBA" id="ARBA00022840"/>
    </source>
</evidence>
<dbReference type="Proteomes" id="UP000243217">
    <property type="component" value="Unassembled WGS sequence"/>
</dbReference>
<dbReference type="CDD" id="cd00030">
    <property type="entry name" value="C2"/>
    <property type="match status" value="1"/>
</dbReference>
<dbReference type="PROSITE" id="PS50004">
    <property type="entry name" value="C2"/>
    <property type="match status" value="1"/>
</dbReference>
<reference evidence="6 7" key="1">
    <citation type="journal article" date="2014" name="Genome Biol. Evol.">
        <title>The secreted proteins of Achlya hypogyna and Thraustotheca clavata identify the ancestral oomycete secretome and reveal gene acquisitions by horizontal gene transfer.</title>
        <authorList>
            <person name="Misner I."/>
            <person name="Blouin N."/>
            <person name="Leonard G."/>
            <person name="Richards T.A."/>
            <person name="Lane C.E."/>
        </authorList>
    </citation>
    <scope>NUCLEOTIDE SEQUENCE [LARGE SCALE GENOMIC DNA]</scope>
    <source>
        <strain evidence="6 7">ATCC 34112</strain>
    </source>
</reference>
<dbReference type="Gene3D" id="1.10.510.10">
    <property type="entry name" value="Transferase(Phosphotransferase) domain 1"/>
    <property type="match status" value="1"/>
</dbReference>
<evidence type="ECO:0000313" key="7">
    <source>
        <dbReference type="Proteomes" id="UP000243217"/>
    </source>
</evidence>